<dbReference type="Proteomes" id="UP001159364">
    <property type="component" value="Linkage Group LG09"/>
</dbReference>
<evidence type="ECO:0000313" key="2">
    <source>
        <dbReference type="EMBL" id="KAJ8754365.1"/>
    </source>
</evidence>
<name>A0AAV8SR06_9ROSI</name>
<feature type="region of interest" description="Disordered" evidence="1">
    <location>
        <begin position="86"/>
        <end position="115"/>
    </location>
</feature>
<reference evidence="2 3" key="1">
    <citation type="submission" date="2021-09" db="EMBL/GenBank/DDBJ databases">
        <title>Genomic insights and catalytic innovation underlie evolution of tropane alkaloids biosynthesis.</title>
        <authorList>
            <person name="Wang Y.-J."/>
            <person name="Tian T."/>
            <person name="Huang J.-P."/>
            <person name="Huang S.-X."/>
        </authorList>
    </citation>
    <scope>NUCLEOTIDE SEQUENCE [LARGE SCALE GENOMIC DNA]</scope>
    <source>
        <strain evidence="2">KIB-2018</strain>
        <tissue evidence="2">Leaf</tissue>
    </source>
</reference>
<proteinExistence type="predicted"/>
<keyword evidence="3" id="KW-1185">Reference proteome</keyword>
<dbReference type="PANTHER" id="PTHR38221">
    <property type="entry name" value="BNAA04G14260D PROTEIN"/>
    <property type="match status" value="1"/>
</dbReference>
<protein>
    <submittedName>
        <fullName evidence="2">Uncharacterized protein</fullName>
    </submittedName>
</protein>
<dbReference type="EMBL" id="JAIWQS010000009">
    <property type="protein sequence ID" value="KAJ8754365.1"/>
    <property type="molecule type" value="Genomic_DNA"/>
</dbReference>
<gene>
    <name evidence="2" type="ORF">K2173_002816</name>
</gene>
<dbReference type="AlphaFoldDB" id="A0AAV8SR06"/>
<comment type="caution">
    <text evidence="2">The sequence shown here is derived from an EMBL/GenBank/DDBJ whole genome shotgun (WGS) entry which is preliminary data.</text>
</comment>
<evidence type="ECO:0000313" key="3">
    <source>
        <dbReference type="Proteomes" id="UP001159364"/>
    </source>
</evidence>
<evidence type="ECO:0000256" key="1">
    <source>
        <dbReference type="SAM" id="MobiDB-lite"/>
    </source>
</evidence>
<organism evidence="2 3">
    <name type="scientific">Erythroxylum novogranatense</name>
    <dbReference type="NCBI Taxonomy" id="1862640"/>
    <lineage>
        <taxon>Eukaryota</taxon>
        <taxon>Viridiplantae</taxon>
        <taxon>Streptophyta</taxon>
        <taxon>Embryophyta</taxon>
        <taxon>Tracheophyta</taxon>
        <taxon>Spermatophyta</taxon>
        <taxon>Magnoliopsida</taxon>
        <taxon>eudicotyledons</taxon>
        <taxon>Gunneridae</taxon>
        <taxon>Pentapetalae</taxon>
        <taxon>rosids</taxon>
        <taxon>fabids</taxon>
        <taxon>Malpighiales</taxon>
        <taxon>Erythroxylaceae</taxon>
        <taxon>Erythroxylum</taxon>
    </lineage>
</organism>
<accession>A0AAV8SR06</accession>
<sequence length="210" mass="23627">MRIQLYQLQGKIEHRKTKNLGYADKYKGNHPCQESGLLQNPETDETLLEMNGGKIECCKESSTMRKIEFSTKLLDSFKICEADGGCNGSRQDVSREKQNREAISNTSEEGSAKKRMDDIDKFRYVPSTGALCCESKKDAKQKRALPASVCGKENAGEHEMESDSVRCSSGSNELTLFDVLRILTQDCYHDPILEKLTIFEAAKRRGLTFP</sequence>
<dbReference type="PANTHER" id="PTHR38221:SF1">
    <property type="entry name" value="OVULE PROTEIN"/>
    <property type="match status" value="1"/>
</dbReference>